<name>A0ABN7BAM0_9HEMI</name>
<evidence type="ECO:0000313" key="2">
    <source>
        <dbReference type="EMBL" id="BET01442.1"/>
    </source>
</evidence>
<gene>
    <name evidence="2" type="ORF">NTJ_14258</name>
</gene>
<proteinExistence type="predicted"/>
<feature type="region of interest" description="Disordered" evidence="1">
    <location>
        <begin position="54"/>
        <end position="113"/>
    </location>
</feature>
<accession>A0ABN7BAM0</accession>
<sequence>MDCEFKTLLPGFLKLKFVTGLRKGPVLDRLCEEDEGAELQTMVSLAVKRESAVLEQRSPAAQPINSLSRRRQKRSANSEPATSSTAKWGQQTRRSTGAPPPVNRSPKVAGARLATSAQAPRCFACNQPHLISSAVNIRRIAAKPATSLDTWRRLAKARKPNF</sequence>
<evidence type="ECO:0000256" key="1">
    <source>
        <dbReference type="SAM" id="MobiDB-lite"/>
    </source>
</evidence>
<organism evidence="2 3">
    <name type="scientific">Nesidiocoris tenuis</name>
    <dbReference type="NCBI Taxonomy" id="355587"/>
    <lineage>
        <taxon>Eukaryota</taxon>
        <taxon>Metazoa</taxon>
        <taxon>Ecdysozoa</taxon>
        <taxon>Arthropoda</taxon>
        <taxon>Hexapoda</taxon>
        <taxon>Insecta</taxon>
        <taxon>Pterygota</taxon>
        <taxon>Neoptera</taxon>
        <taxon>Paraneoptera</taxon>
        <taxon>Hemiptera</taxon>
        <taxon>Heteroptera</taxon>
        <taxon>Panheteroptera</taxon>
        <taxon>Cimicomorpha</taxon>
        <taxon>Miridae</taxon>
        <taxon>Dicyphina</taxon>
        <taxon>Nesidiocoris</taxon>
    </lineage>
</organism>
<keyword evidence="3" id="KW-1185">Reference proteome</keyword>
<feature type="compositionally biased region" description="Polar residues" evidence="1">
    <location>
        <begin position="75"/>
        <end position="95"/>
    </location>
</feature>
<reference evidence="2 3" key="1">
    <citation type="submission" date="2023-09" db="EMBL/GenBank/DDBJ databases">
        <title>Nesidiocoris tenuis whole genome shotgun sequence.</title>
        <authorList>
            <person name="Shibata T."/>
            <person name="Shimoda M."/>
            <person name="Kobayashi T."/>
            <person name="Uehara T."/>
        </authorList>
    </citation>
    <scope>NUCLEOTIDE SEQUENCE [LARGE SCALE GENOMIC DNA]</scope>
    <source>
        <strain evidence="2 3">Japan</strain>
    </source>
</reference>
<dbReference type="Proteomes" id="UP001307889">
    <property type="component" value="Chromosome 13"/>
</dbReference>
<evidence type="ECO:0000313" key="3">
    <source>
        <dbReference type="Proteomes" id="UP001307889"/>
    </source>
</evidence>
<protein>
    <submittedName>
        <fullName evidence="2">Uncharacterized protein</fullName>
    </submittedName>
</protein>
<dbReference type="EMBL" id="AP028921">
    <property type="protein sequence ID" value="BET01442.1"/>
    <property type="molecule type" value="Genomic_DNA"/>
</dbReference>